<dbReference type="AlphaFoldDB" id="A0A1L9WHG1"/>
<dbReference type="Gene3D" id="1.25.40.20">
    <property type="entry name" value="Ankyrin repeat-containing domain"/>
    <property type="match status" value="1"/>
</dbReference>
<dbReference type="OrthoDB" id="4450580at2759"/>
<dbReference type="GeneID" id="30970740"/>
<organism evidence="2 3">
    <name type="scientific">Aspergillus aculeatus (strain ATCC 16872 / CBS 172.66 / WB 5094)</name>
    <dbReference type="NCBI Taxonomy" id="690307"/>
    <lineage>
        <taxon>Eukaryota</taxon>
        <taxon>Fungi</taxon>
        <taxon>Dikarya</taxon>
        <taxon>Ascomycota</taxon>
        <taxon>Pezizomycotina</taxon>
        <taxon>Eurotiomycetes</taxon>
        <taxon>Eurotiomycetidae</taxon>
        <taxon>Eurotiales</taxon>
        <taxon>Aspergillaceae</taxon>
        <taxon>Aspergillus</taxon>
        <taxon>Aspergillus subgen. Circumdati</taxon>
    </lineage>
</organism>
<dbReference type="VEuPathDB" id="FungiDB:ASPACDRAFT_126406"/>
<evidence type="ECO:0000313" key="3">
    <source>
        <dbReference type="Proteomes" id="UP000184546"/>
    </source>
</evidence>
<dbReference type="STRING" id="690307.A0A1L9WHG1"/>
<dbReference type="InterPro" id="IPR036770">
    <property type="entry name" value="Ankyrin_rpt-contain_sf"/>
</dbReference>
<proteinExistence type="predicted"/>
<evidence type="ECO:0000313" key="2">
    <source>
        <dbReference type="EMBL" id="OJJ95608.1"/>
    </source>
</evidence>
<dbReference type="OMA" id="HRIFAFH"/>
<dbReference type="EMBL" id="KV878988">
    <property type="protein sequence ID" value="OJJ95608.1"/>
    <property type="molecule type" value="Genomic_DNA"/>
</dbReference>
<sequence length="227" mass="25770">MSYPEFHERHRIFAFHDTDGSPVYEDGWGGLCGRIVARNDLAALRLYHASPNTRVFWEGYEAPYWHPFFVAAGCGSWEALRALIEIYLTDPTYNNPEQLPLDQYMTQLDFSPINEACAAANREMLLWLLQHDPPLATLQDRDARSHTPLFSAASGLRRGRDDNDGNASEPSQPAKELQQTMLGAAIPHASYRLTSRLIAEDADVYARQNWCDPTLWMTDEGVKTLRL</sequence>
<keyword evidence="3" id="KW-1185">Reference proteome</keyword>
<gene>
    <name evidence="2" type="ORF">ASPACDRAFT_126406</name>
</gene>
<dbReference type="RefSeq" id="XP_020051948.1">
    <property type="nucleotide sequence ID" value="XM_020196926.1"/>
</dbReference>
<name>A0A1L9WHG1_ASPA1</name>
<dbReference type="SUPFAM" id="SSF48403">
    <property type="entry name" value="Ankyrin repeat"/>
    <property type="match status" value="1"/>
</dbReference>
<accession>A0A1L9WHG1</accession>
<evidence type="ECO:0000256" key="1">
    <source>
        <dbReference type="SAM" id="MobiDB-lite"/>
    </source>
</evidence>
<feature type="region of interest" description="Disordered" evidence="1">
    <location>
        <begin position="152"/>
        <end position="173"/>
    </location>
</feature>
<protein>
    <submittedName>
        <fullName evidence="2">Uncharacterized protein</fullName>
    </submittedName>
</protein>
<reference evidence="3" key="1">
    <citation type="journal article" date="2017" name="Genome Biol.">
        <title>Comparative genomics reveals high biological diversity and specific adaptations in the industrially and medically important fungal genus Aspergillus.</title>
        <authorList>
            <person name="de Vries R.P."/>
            <person name="Riley R."/>
            <person name="Wiebenga A."/>
            <person name="Aguilar-Osorio G."/>
            <person name="Amillis S."/>
            <person name="Uchima C.A."/>
            <person name="Anderluh G."/>
            <person name="Asadollahi M."/>
            <person name="Askin M."/>
            <person name="Barry K."/>
            <person name="Battaglia E."/>
            <person name="Bayram O."/>
            <person name="Benocci T."/>
            <person name="Braus-Stromeyer S.A."/>
            <person name="Caldana C."/>
            <person name="Canovas D."/>
            <person name="Cerqueira G.C."/>
            <person name="Chen F."/>
            <person name="Chen W."/>
            <person name="Choi C."/>
            <person name="Clum A."/>
            <person name="Dos Santos R.A."/>
            <person name="Damasio A.R."/>
            <person name="Diallinas G."/>
            <person name="Emri T."/>
            <person name="Fekete E."/>
            <person name="Flipphi M."/>
            <person name="Freyberg S."/>
            <person name="Gallo A."/>
            <person name="Gournas C."/>
            <person name="Habgood R."/>
            <person name="Hainaut M."/>
            <person name="Harispe M.L."/>
            <person name="Henrissat B."/>
            <person name="Hilden K.S."/>
            <person name="Hope R."/>
            <person name="Hossain A."/>
            <person name="Karabika E."/>
            <person name="Karaffa L."/>
            <person name="Karanyi Z."/>
            <person name="Krasevec N."/>
            <person name="Kuo A."/>
            <person name="Kusch H."/>
            <person name="LaButti K."/>
            <person name="Lagendijk E.L."/>
            <person name="Lapidus A."/>
            <person name="Levasseur A."/>
            <person name="Lindquist E."/>
            <person name="Lipzen A."/>
            <person name="Logrieco A.F."/>
            <person name="MacCabe A."/>
            <person name="Maekelae M.R."/>
            <person name="Malavazi I."/>
            <person name="Melin P."/>
            <person name="Meyer V."/>
            <person name="Mielnichuk N."/>
            <person name="Miskei M."/>
            <person name="Molnar A.P."/>
            <person name="Mule G."/>
            <person name="Ngan C.Y."/>
            <person name="Orejas M."/>
            <person name="Orosz E."/>
            <person name="Ouedraogo J.P."/>
            <person name="Overkamp K.M."/>
            <person name="Park H.-S."/>
            <person name="Perrone G."/>
            <person name="Piumi F."/>
            <person name="Punt P.J."/>
            <person name="Ram A.F."/>
            <person name="Ramon A."/>
            <person name="Rauscher S."/>
            <person name="Record E."/>
            <person name="Riano-Pachon D.M."/>
            <person name="Robert V."/>
            <person name="Roehrig J."/>
            <person name="Ruller R."/>
            <person name="Salamov A."/>
            <person name="Salih N.S."/>
            <person name="Samson R.A."/>
            <person name="Sandor E."/>
            <person name="Sanguinetti M."/>
            <person name="Schuetze T."/>
            <person name="Sepcic K."/>
            <person name="Shelest E."/>
            <person name="Sherlock G."/>
            <person name="Sophianopoulou V."/>
            <person name="Squina F.M."/>
            <person name="Sun H."/>
            <person name="Susca A."/>
            <person name="Todd R.B."/>
            <person name="Tsang A."/>
            <person name="Unkles S.E."/>
            <person name="van de Wiele N."/>
            <person name="van Rossen-Uffink D."/>
            <person name="Oliveira J.V."/>
            <person name="Vesth T.C."/>
            <person name="Visser J."/>
            <person name="Yu J.-H."/>
            <person name="Zhou M."/>
            <person name="Andersen M.R."/>
            <person name="Archer D.B."/>
            <person name="Baker S.E."/>
            <person name="Benoit I."/>
            <person name="Brakhage A.A."/>
            <person name="Braus G.H."/>
            <person name="Fischer R."/>
            <person name="Frisvad J.C."/>
            <person name="Goldman G.H."/>
            <person name="Houbraken J."/>
            <person name="Oakley B."/>
            <person name="Pocsi I."/>
            <person name="Scazzocchio C."/>
            <person name="Seiboth B."/>
            <person name="vanKuyk P.A."/>
            <person name="Wortman J."/>
            <person name="Dyer P.S."/>
            <person name="Grigoriev I.V."/>
        </authorList>
    </citation>
    <scope>NUCLEOTIDE SEQUENCE [LARGE SCALE GENOMIC DNA]</scope>
    <source>
        <strain evidence="3">ATCC 16872 / CBS 172.66 / WB 5094</strain>
    </source>
</reference>
<dbReference type="Proteomes" id="UP000184546">
    <property type="component" value="Unassembled WGS sequence"/>
</dbReference>